<keyword evidence="3" id="KW-1185">Reference proteome</keyword>
<gene>
    <name evidence="2" type="ORF">H6G24_11925</name>
</gene>
<sequence>MNEVGILLIVWLVTFISLLVICKLPLGVEIDTLGKTLLLAIIISIFTTIVRPILHFVFTVTSLLTLNWLADLFTFMMAVVCLSIAGWSVDGFRLRYNIWSAVFVALALTIIQSIAYELLGV</sequence>
<evidence type="ECO:0000256" key="1">
    <source>
        <dbReference type="SAM" id="Phobius"/>
    </source>
</evidence>
<keyword evidence="1" id="KW-1133">Transmembrane helix</keyword>
<organism evidence="2 3">
    <name type="scientific">Calothrix parietina FACHB-288</name>
    <dbReference type="NCBI Taxonomy" id="2692896"/>
    <lineage>
        <taxon>Bacteria</taxon>
        <taxon>Bacillati</taxon>
        <taxon>Cyanobacteriota</taxon>
        <taxon>Cyanophyceae</taxon>
        <taxon>Nostocales</taxon>
        <taxon>Calotrichaceae</taxon>
        <taxon>Calothrix</taxon>
    </lineage>
</organism>
<name>A0ABR8A8J6_9CYAN</name>
<dbReference type="Pfam" id="PF04020">
    <property type="entry name" value="Phage_holin_4_2"/>
    <property type="match status" value="1"/>
</dbReference>
<feature type="transmembrane region" description="Helical" evidence="1">
    <location>
        <begin position="36"/>
        <end position="54"/>
    </location>
</feature>
<keyword evidence="1" id="KW-0472">Membrane</keyword>
<dbReference type="Proteomes" id="UP000658514">
    <property type="component" value="Unassembled WGS sequence"/>
</dbReference>
<evidence type="ECO:0000313" key="3">
    <source>
        <dbReference type="Proteomes" id="UP000658514"/>
    </source>
</evidence>
<feature type="transmembrane region" description="Helical" evidence="1">
    <location>
        <begin position="96"/>
        <end position="116"/>
    </location>
</feature>
<comment type="caution">
    <text evidence="2">The sequence shown here is derived from an EMBL/GenBank/DDBJ whole genome shotgun (WGS) entry which is preliminary data.</text>
</comment>
<keyword evidence="1" id="KW-0812">Transmembrane</keyword>
<feature type="transmembrane region" description="Helical" evidence="1">
    <location>
        <begin position="66"/>
        <end position="89"/>
    </location>
</feature>
<proteinExistence type="predicted"/>
<feature type="transmembrane region" description="Helical" evidence="1">
    <location>
        <begin position="6"/>
        <end position="24"/>
    </location>
</feature>
<dbReference type="InterPro" id="IPR007165">
    <property type="entry name" value="Phage_holin_4_2"/>
</dbReference>
<protein>
    <submittedName>
        <fullName evidence="2">Phage holin family protein</fullName>
    </submittedName>
</protein>
<dbReference type="EMBL" id="JACJQH010000016">
    <property type="protein sequence ID" value="MBD2196198.1"/>
    <property type="molecule type" value="Genomic_DNA"/>
</dbReference>
<reference evidence="2 3" key="1">
    <citation type="journal article" date="2020" name="ISME J.">
        <title>Comparative genomics reveals insights into cyanobacterial evolution and habitat adaptation.</title>
        <authorList>
            <person name="Chen M.Y."/>
            <person name="Teng W.K."/>
            <person name="Zhao L."/>
            <person name="Hu C.X."/>
            <person name="Zhou Y.K."/>
            <person name="Han B.P."/>
            <person name="Song L.R."/>
            <person name="Shu W.S."/>
        </authorList>
    </citation>
    <scope>NUCLEOTIDE SEQUENCE [LARGE SCALE GENOMIC DNA]</scope>
    <source>
        <strain evidence="2 3">FACHB-288</strain>
    </source>
</reference>
<dbReference type="RefSeq" id="WP_190541205.1">
    <property type="nucleotide sequence ID" value="NZ_CAWPNO010000047.1"/>
</dbReference>
<evidence type="ECO:0000313" key="2">
    <source>
        <dbReference type="EMBL" id="MBD2196198.1"/>
    </source>
</evidence>
<accession>A0ABR8A8J6</accession>